<accession>A0A1D3D0C1</accession>
<dbReference type="InParanoid" id="A0A1D3D0C1"/>
<name>A0A1D3D0C1_9EIME</name>
<comment type="caution">
    <text evidence="2">The sequence shown here is derived from an EMBL/GenBank/DDBJ whole genome shotgun (WGS) entry which is preliminary data.</text>
</comment>
<feature type="region of interest" description="Disordered" evidence="1">
    <location>
        <begin position="290"/>
        <end position="315"/>
    </location>
</feature>
<dbReference type="AlphaFoldDB" id="A0A1D3D0C1"/>
<reference evidence="2 3" key="1">
    <citation type="journal article" date="2016" name="BMC Genomics">
        <title>Comparative genomics reveals Cyclospora cayetanensis possesses coccidia-like metabolism and invasion components but unique surface antigens.</title>
        <authorList>
            <person name="Liu S."/>
            <person name="Wang L."/>
            <person name="Zheng H."/>
            <person name="Xu Z."/>
            <person name="Roellig D.M."/>
            <person name="Li N."/>
            <person name="Frace M.A."/>
            <person name="Tang K."/>
            <person name="Arrowood M.J."/>
            <person name="Moss D.M."/>
            <person name="Zhang L."/>
            <person name="Feng Y."/>
            <person name="Xiao L."/>
        </authorList>
    </citation>
    <scope>NUCLEOTIDE SEQUENCE [LARGE SCALE GENOMIC DNA]</scope>
    <source>
        <strain evidence="2 3">CHN_HEN01</strain>
    </source>
</reference>
<dbReference type="VEuPathDB" id="ToxoDB:cyc_07222"/>
<evidence type="ECO:0000313" key="2">
    <source>
        <dbReference type="EMBL" id="OEH76898.1"/>
    </source>
</evidence>
<keyword evidence="3" id="KW-1185">Reference proteome</keyword>
<organism evidence="2 3">
    <name type="scientific">Cyclospora cayetanensis</name>
    <dbReference type="NCBI Taxonomy" id="88456"/>
    <lineage>
        <taxon>Eukaryota</taxon>
        <taxon>Sar</taxon>
        <taxon>Alveolata</taxon>
        <taxon>Apicomplexa</taxon>
        <taxon>Conoidasida</taxon>
        <taxon>Coccidia</taxon>
        <taxon>Eucoccidiorida</taxon>
        <taxon>Eimeriorina</taxon>
        <taxon>Eimeriidae</taxon>
        <taxon>Cyclospora</taxon>
    </lineage>
</organism>
<dbReference type="Proteomes" id="UP000095192">
    <property type="component" value="Unassembled WGS sequence"/>
</dbReference>
<protein>
    <submittedName>
        <fullName evidence="2">Zinc finger in n-recognin protein</fullName>
    </submittedName>
</protein>
<sequence>MRAARTRGGGNCTLEAKETSLRGEEAAVCVRGHCKWTSFARVRRWEGEVEAESLALEDDFRPLKETRDLDAAFAVWCDDIRLIGRRLPFPPKRQHLGAAFLAIRPPSPPSSADACGDCFPSNAGSDAATQKAAAGEYLKRVVAARKLQEAAMQQSHDRGRSASRRASQLITAPSLSGVSSTRLNAVAPPYPLMQGLAELPEAATASASATPLLNTAREADEAAENSSECVLTDEERRGVLLRVVALGLTPWLRKVHLLLKAMHPDHKLPFEEAEAVSAFGVSGAPLLPSGSLKSMSSPESKATASAASGAGETGGSTLEDVLTSLKPFAPDAECDCLLEGLPLPQSLEVFLFGSEEGAEDEDLQQQEAQALVEVFNELQMLHALAALPPSLSAPSCVLPVIVAEKDVHEQLLQLLENSLAVGGRVGSAFLSHSLYYQPLTRRFLPSDFLQMLEITGAKAVLLWQRISSTAVDRPSLAIFALQNLPFPAVLPKSYQQLYNHFLDVQYVQEA</sequence>
<proteinExistence type="predicted"/>
<feature type="compositionally biased region" description="Polar residues" evidence="1">
    <location>
        <begin position="291"/>
        <end position="300"/>
    </location>
</feature>
<dbReference type="VEuPathDB" id="ToxoDB:LOC34623229"/>
<gene>
    <name evidence="2" type="ORF">cyc_07222</name>
</gene>
<dbReference type="EMBL" id="JROU02001283">
    <property type="protein sequence ID" value="OEH76898.1"/>
    <property type="molecule type" value="Genomic_DNA"/>
</dbReference>
<evidence type="ECO:0000256" key="1">
    <source>
        <dbReference type="SAM" id="MobiDB-lite"/>
    </source>
</evidence>
<evidence type="ECO:0000313" key="3">
    <source>
        <dbReference type="Proteomes" id="UP000095192"/>
    </source>
</evidence>